<feature type="chain" id="PRO_5032929253" evidence="1">
    <location>
        <begin position="22"/>
        <end position="189"/>
    </location>
</feature>
<accession>A0A848GU20</accession>
<protein>
    <submittedName>
        <fullName evidence="3">DUF4142 domain-containing protein</fullName>
    </submittedName>
</protein>
<name>A0A848GU20_9BACT</name>
<dbReference type="RefSeq" id="WP_169226345.1">
    <property type="nucleotide sequence ID" value="NZ_JABBGC010000002.1"/>
</dbReference>
<feature type="domain" description="DUF4142" evidence="2">
    <location>
        <begin position="52"/>
        <end position="185"/>
    </location>
</feature>
<dbReference type="Pfam" id="PF13628">
    <property type="entry name" value="DUF4142"/>
    <property type="match status" value="1"/>
</dbReference>
<feature type="signal peptide" evidence="1">
    <location>
        <begin position="1"/>
        <end position="21"/>
    </location>
</feature>
<keyword evidence="1" id="KW-0732">Signal</keyword>
<dbReference type="PROSITE" id="PS51257">
    <property type="entry name" value="PROKAR_LIPOPROTEIN"/>
    <property type="match status" value="1"/>
</dbReference>
<evidence type="ECO:0000256" key="1">
    <source>
        <dbReference type="SAM" id="SignalP"/>
    </source>
</evidence>
<comment type="caution">
    <text evidence="3">The sequence shown here is derived from an EMBL/GenBank/DDBJ whole genome shotgun (WGS) entry which is preliminary data.</text>
</comment>
<keyword evidence="4" id="KW-1185">Reference proteome</keyword>
<evidence type="ECO:0000313" key="4">
    <source>
        <dbReference type="Proteomes" id="UP000583266"/>
    </source>
</evidence>
<dbReference type="InterPro" id="IPR025419">
    <property type="entry name" value="DUF4142"/>
</dbReference>
<evidence type="ECO:0000259" key="2">
    <source>
        <dbReference type="Pfam" id="PF13628"/>
    </source>
</evidence>
<evidence type="ECO:0000313" key="3">
    <source>
        <dbReference type="EMBL" id="NML39248.1"/>
    </source>
</evidence>
<proteinExistence type="predicted"/>
<dbReference type="Proteomes" id="UP000583266">
    <property type="component" value="Unassembled WGS sequence"/>
</dbReference>
<dbReference type="Gene3D" id="1.20.1260.10">
    <property type="match status" value="1"/>
</dbReference>
<dbReference type="PANTHER" id="PTHR38593:SF1">
    <property type="entry name" value="BLR2558 PROTEIN"/>
    <property type="match status" value="1"/>
</dbReference>
<sequence length="189" mass="20764">MKKTTFFVVVLLGIGMLSSCGNNTQHNRQRETPAESAEAINKADKSIDSLSASFAVNAADDGMMEVAMGKLALEKATDPRVKAFATMSVNDRTKINEELKAIAEKRKIALPSDLSAAGMKAIDKLSQKSGKRFEKEYIAEMVDNHDLDVKDFNNAASNLESISMREWARKTLPIVMMHLDSARAIKNAQ</sequence>
<dbReference type="PANTHER" id="PTHR38593">
    <property type="entry name" value="BLR2558 PROTEIN"/>
    <property type="match status" value="1"/>
</dbReference>
<organism evidence="3 4">
    <name type="scientific">Chitinophaga fulva</name>
    <dbReference type="NCBI Taxonomy" id="2728842"/>
    <lineage>
        <taxon>Bacteria</taxon>
        <taxon>Pseudomonadati</taxon>
        <taxon>Bacteroidota</taxon>
        <taxon>Chitinophagia</taxon>
        <taxon>Chitinophagales</taxon>
        <taxon>Chitinophagaceae</taxon>
        <taxon>Chitinophaga</taxon>
    </lineage>
</organism>
<dbReference type="AlphaFoldDB" id="A0A848GU20"/>
<gene>
    <name evidence="3" type="ORF">HHL17_18760</name>
</gene>
<dbReference type="EMBL" id="JABBGC010000002">
    <property type="protein sequence ID" value="NML39248.1"/>
    <property type="molecule type" value="Genomic_DNA"/>
</dbReference>
<dbReference type="InterPro" id="IPR012347">
    <property type="entry name" value="Ferritin-like"/>
</dbReference>
<reference evidence="3 4" key="1">
    <citation type="submission" date="2020-04" db="EMBL/GenBank/DDBJ databases">
        <title>Chitinophaga sp. G-6-1-13 sp. nov., isolated from soil.</title>
        <authorList>
            <person name="Dahal R.H."/>
            <person name="Chaudhary D.K."/>
        </authorList>
    </citation>
    <scope>NUCLEOTIDE SEQUENCE [LARGE SCALE GENOMIC DNA]</scope>
    <source>
        <strain evidence="3 4">G-6-1-13</strain>
    </source>
</reference>